<sequence length="108" mass="12978">MCGLNLKSTLFRSYSSRSFCVFWAQFQPFNFSLYKLQKKPVFFVYMINSFEFHKNMSIKYSLSLIFHSFIIYFNNCHLKKICTLQLIIGDTFPIQKFSWVDKLIENLN</sequence>
<reference evidence="1 2" key="1">
    <citation type="journal article" date="2006" name="Science">
        <title>The genome of black cottonwood, Populus trichocarpa (Torr. &amp; Gray).</title>
        <authorList>
            <person name="Tuskan G.A."/>
            <person name="Difazio S."/>
            <person name="Jansson S."/>
            <person name="Bohlmann J."/>
            <person name="Grigoriev I."/>
            <person name="Hellsten U."/>
            <person name="Putnam N."/>
            <person name="Ralph S."/>
            <person name="Rombauts S."/>
            <person name="Salamov A."/>
            <person name="Schein J."/>
            <person name="Sterck L."/>
            <person name="Aerts A."/>
            <person name="Bhalerao R.R."/>
            <person name="Bhalerao R.P."/>
            <person name="Blaudez D."/>
            <person name="Boerjan W."/>
            <person name="Brun A."/>
            <person name="Brunner A."/>
            <person name="Busov V."/>
            <person name="Campbell M."/>
            <person name="Carlson J."/>
            <person name="Chalot M."/>
            <person name="Chapman J."/>
            <person name="Chen G.L."/>
            <person name="Cooper D."/>
            <person name="Coutinho P.M."/>
            <person name="Couturier J."/>
            <person name="Covert S."/>
            <person name="Cronk Q."/>
            <person name="Cunningham R."/>
            <person name="Davis J."/>
            <person name="Degroeve S."/>
            <person name="Dejardin A."/>
            <person name="Depamphilis C."/>
            <person name="Detter J."/>
            <person name="Dirks B."/>
            <person name="Dubchak I."/>
            <person name="Duplessis S."/>
            <person name="Ehlting J."/>
            <person name="Ellis B."/>
            <person name="Gendler K."/>
            <person name="Goodstein D."/>
            <person name="Gribskov M."/>
            <person name="Grimwood J."/>
            <person name="Groover A."/>
            <person name="Gunter L."/>
            <person name="Hamberger B."/>
            <person name="Heinze B."/>
            <person name="Helariutta Y."/>
            <person name="Henrissat B."/>
            <person name="Holligan D."/>
            <person name="Holt R."/>
            <person name="Huang W."/>
            <person name="Islam-Faridi N."/>
            <person name="Jones S."/>
            <person name="Jones-Rhoades M."/>
            <person name="Jorgensen R."/>
            <person name="Joshi C."/>
            <person name="Kangasjarvi J."/>
            <person name="Karlsson J."/>
            <person name="Kelleher C."/>
            <person name="Kirkpatrick R."/>
            <person name="Kirst M."/>
            <person name="Kohler A."/>
            <person name="Kalluri U."/>
            <person name="Larimer F."/>
            <person name="Leebens-Mack J."/>
            <person name="Leple J.C."/>
            <person name="Locascio P."/>
            <person name="Lou Y."/>
            <person name="Lucas S."/>
            <person name="Martin F."/>
            <person name="Montanini B."/>
            <person name="Napoli C."/>
            <person name="Nelson D.R."/>
            <person name="Nelson C."/>
            <person name="Nieminen K."/>
            <person name="Nilsson O."/>
            <person name="Pereda V."/>
            <person name="Peter G."/>
            <person name="Philippe R."/>
            <person name="Pilate G."/>
            <person name="Poliakov A."/>
            <person name="Razumovskaya J."/>
            <person name="Richardson P."/>
            <person name="Rinaldi C."/>
            <person name="Ritland K."/>
            <person name="Rouze P."/>
            <person name="Ryaboy D."/>
            <person name="Schmutz J."/>
            <person name="Schrader J."/>
            <person name="Segerman B."/>
            <person name="Shin H."/>
            <person name="Siddiqui A."/>
            <person name="Sterky F."/>
            <person name="Terry A."/>
            <person name="Tsai C.J."/>
            <person name="Uberbacher E."/>
            <person name="Unneberg P."/>
            <person name="Vahala J."/>
            <person name="Wall K."/>
            <person name="Wessler S."/>
            <person name="Yang G."/>
            <person name="Yin T."/>
            <person name="Douglas C."/>
            <person name="Marra M."/>
            <person name="Sandberg G."/>
            <person name="Van de Peer Y."/>
            <person name="Rokhsar D."/>
        </authorList>
    </citation>
    <scope>NUCLEOTIDE SEQUENCE [LARGE SCALE GENOMIC DNA]</scope>
    <source>
        <strain evidence="2">cv. Nisqually</strain>
    </source>
</reference>
<name>A0ACC0RVP3_POPTR</name>
<dbReference type="EMBL" id="CM009305">
    <property type="protein sequence ID" value="KAI9380665.1"/>
    <property type="molecule type" value="Genomic_DNA"/>
</dbReference>
<gene>
    <name evidence="1" type="ORF">POPTR_016G132101v4</name>
</gene>
<proteinExistence type="predicted"/>
<dbReference type="Proteomes" id="UP000006729">
    <property type="component" value="Chromosome 16"/>
</dbReference>
<protein>
    <submittedName>
        <fullName evidence="1">Uncharacterized protein</fullName>
    </submittedName>
</protein>
<comment type="caution">
    <text evidence="1">The sequence shown here is derived from an EMBL/GenBank/DDBJ whole genome shotgun (WGS) entry which is preliminary data.</text>
</comment>
<keyword evidence="2" id="KW-1185">Reference proteome</keyword>
<organism evidence="1 2">
    <name type="scientific">Populus trichocarpa</name>
    <name type="common">Western balsam poplar</name>
    <name type="synonym">Populus balsamifera subsp. trichocarpa</name>
    <dbReference type="NCBI Taxonomy" id="3694"/>
    <lineage>
        <taxon>Eukaryota</taxon>
        <taxon>Viridiplantae</taxon>
        <taxon>Streptophyta</taxon>
        <taxon>Embryophyta</taxon>
        <taxon>Tracheophyta</taxon>
        <taxon>Spermatophyta</taxon>
        <taxon>Magnoliopsida</taxon>
        <taxon>eudicotyledons</taxon>
        <taxon>Gunneridae</taxon>
        <taxon>Pentapetalae</taxon>
        <taxon>rosids</taxon>
        <taxon>fabids</taxon>
        <taxon>Malpighiales</taxon>
        <taxon>Salicaceae</taxon>
        <taxon>Saliceae</taxon>
        <taxon>Populus</taxon>
    </lineage>
</organism>
<evidence type="ECO:0000313" key="2">
    <source>
        <dbReference type="Proteomes" id="UP000006729"/>
    </source>
</evidence>
<accession>A0ACC0RVP3</accession>
<evidence type="ECO:0000313" key="1">
    <source>
        <dbReference type="EMBL" id="KAI9380665.1"/>
    </source>
</evidence>